<feature type="compositionally biased region" description="Polar residues" evidence="1">
    <location>
        <begin position="136"/>
        <end position="147"/>
    </location>
</feature>
<keyword evidence="3" id="KW-1185">Reference proteome</keyword>
<protein>
    <submittedName>
        <fullName evidence="2">Uncharacterized protein</fullName>
    </submittedName>
</protein>
<feature type="compositionally biased region" description="Polar residues" evidence="1">
    <location>
        <begin position="204"/>
        <end position="215"/>
    </location>
</feature>
<reference evidence="2" key="1">
    <citation type="journal article" date="2023" name="Mol. Phylogenet. Evol.">
        <title>Genome-scale phylogeny and comparative genomics of the fungal order Sordariales.</title>
        <authorList>
            <person name="Hensen N."/>
            <person name="Bonometti L."/>
            <person name="Westerberg I."/>
            <person name="Brannstrom I.O."/>
            <person name="Guillou S."/>
            <person name="Cros-Aarteil S."/>
            <person name="Calhoun S."/>
            <person name="Haridas S."/>
            <person name="Kuo A."/>
            <person name="Mondo S."/>
            <person name="Pangilinan J."/>
            <person name="Riley R."/>
            <person name="LaButti K."/>
            <person name="Andreopoulos B."/>
            <person name="Lipzen A."/>
            <person name="Chen C."/>
            <person name="Yan M."/>
            <person name="Daum C."/>
            <person name="Ng V."/>
            <person name="Clum A."/>
            <person name="Steindorff A."/>
            <person name="Ohm R.A."/>
            <person name="Martin F."/>
            <person name="Silar P."/>
            <person name="Natvig D.O."/>
            <person name="Lalanne C."/>
            <person name="Gautier V."/>
            <person name="Ament-Velasquez S.L."/>
            <person name="Kruys A."/>
            <person name="Hutchinson M.I."/>
            <person name="Powell A.J."/>
            <person name="Barry K."/>
            <person name="Miller A.N."/>
            <person name="Grigoriev I.V."/>
            <person name="Debuchy R."/>
            <person name="Gladieux P."/>
            <person name="Hiltunen Thoren M."/>
            <person name="Johannesson H."/>
        </authorList>
    </citation>
    <scope>NUCLEOTIDE SEQUENCE</scope>
    <source>
        <strain evidence="2">PSN243</strain>
    </source>
</reference>
<dbReference type="EMBL" id="MU865975">
    <property type="protein sequence ID" value="KAK4444577.1"/>
    <property type="molecule type" value="Genomic_DNA"/>
</dbReference>
<sequence length="224" mass="24025">MLDAQEMRRRWSDKTSATFSRSEFRQEFTYGPENRELEIDFDNCRSIVFLDGDGRRGGEDLLLMARGSGHVTLPAGVQVRVVQGSVKLAPQPPAGDSVVGSTYGGSGGHRAPPPTRASSYYAGSSISSASAYRSAQGGSQATAYRPQNPSPPRSSAGFRATGSHVGTYVQARRTPLPSSRVGGADDWEVQEEADGDWDIDTRSIAPSESVSSVGSRNRGARDFY</sequence>
<gene>
    <name evidence="2" type="ORF">QBC34DRAFT_334731</name>
</gene>
<evidence type="ECO:0000256" key="1">
    <source>
        <dbReference type="SAM" id="MobiDB-lite"/>
    </source>
</evidence>
<proteinExistence type="predicted"/>
<feature type="compositionally biased region" description="Acidic residues" evidence="1">
    <location>
        <begin position="185"/>
        <end position="198"/>
    </location>
</feature>
<feature type="compositionally biased region" description="Low complexity" evidence="1">
    <location>
        <begin position="117"/>
        <end position="135"/>
    </location>
</feature>
<feature type="region of interest" description="Disordered" evidence="1">
    <location>
        <begin position="88"/>
        <end position="224"/>
    </location>
</feature>
<accession>A0AAV9GBK8</accession>
<organism evidence="2 3">
    <name type="scientific">Podospora aff. communis PSN243</name>
    <dbReference type="NCBI Taxonomy" id="3040156"/>
    <lineage>
        <taxon>Eukaryota</taxon>
        <taxon>Fungi</taxon>
        <taxon>Dikarya</taxon>
        <taxon>Ascomycota</taxon>
        <taxon>Pezizomycotina</taxon>
        <taxon>Sordariomycetes</taxon>
        <taxon>Sordariomycetidae</taxon>
        <taxon>Sordariales</taxon>
        <taxon>Podosporaceae</taxon>
        <taxon>Podospora</taxon>
    </lineage>
</organism>
<evidence type="ECO:0000313" key="2">
    <source>
        <dbReference type="EMBL" id="KAK4444577.1"/>
    </source>
</evidence>
<reference evidence="2" key="2">
    <citation type="submission" date="2023-05" db="EMBL/GenBank/DDBJ databases">
        <authorList>
            <consortium name="Lawrence Berkeley National Laboratory"/>
            <person name="Steindorff A."/>
            <person name="Hensen N."/>
            <person name="Bonometti L."/>
            <person name="Westerberg I."/>
            <person name="Brannstrom I.O."/>
            <person name="Guillou S."/>
            <person name="Cros-Aarteil S."/>
            <person name="Calhoun S."/>
            <person name="Haridas S."/>
            <person name="Kuo A."/>
            <person name="Mondo S."/>
            <person name="Pangilinan J."/>
            <person name="Riley R."/>
            <person name="Labutti K."/>
            <person name="Andreopoulos B."/>
            <person name="Lipzen A."/>
            <person name="Chen C."/>
            <person name="Yanf M."/>
            <person name="Daum C."/>
            <person name="Ng V."/>
            <person name="Clum A."/>
            <person name="Ohm R."/>
            <person name="Martin F."/>
            <person name="Silar P."/>
            <person name="Natvig D."/>
            <person name="Lalanne C."/>
            <person name="Gautier V."/>
            <person name="Ament-Velasquez S.L."/>
            <person name="Kruys A."/>
            <person name="Hutchinson M.I."/>
            <person name="Powell A.J."/>
            <person name="Barry K."/>
            <person name="Miller A.N."/>
            <person name="Grigoriev I.V."/>
            <person name="Debuchy R."/>
            <person name="Gladieux P."/>
            <person name="Thoren M.H."/>
            <person name="Johannesson H."/>
        </authorList>
    </citation>
    <scope>NUCLEOTIDE SEQUENCE</scope>
    <source>
        <strain evidence="2">PSN243</strain>
    </source>
</reference>
<comment type="caution">
    <text evidence="2">The sequence shown here is derived from an EMBL/GenBank/DDBJ whole genome shotgun (WGS) entry which is preliminary data.</text>
</comment>
<dbReference type="AlphaFoldDB" id="A0AAV9GBK8"/>
<dbReference type="Proteomes" id="UP001321760">
    <property type="component" value="Unassembled WGS sequence"/>
</dbReference>
<name>A0AAV9GBK8_9PEZI</name>
<evidence type="ECO:0000313" key="3">
    <source>
        <dbReference type="Proteomes" id="UP001321760"/>
    </source>
</evidence>